<dbReference type="InterPro" id="IPR004098">
    <property type="entry name" value="Prp18"/>
</dbReference>
<dbReference type="EMBL" id="HBFQ01061831">
    <property type="protein sequence ID" value="CAD8869456.1"/>
    <property type="molecule type" value="Transcribed_RNA"/>
</dbReference>
<dbReference type="GO" id="GO:0005681">
    <property type="term" value="C:spliceosomal complex"/>
    <property type="evidence" value="ECO:0007669"/>
    <property type="project" value="InterPro"/>
</dbReference>
<dbReference type="Gene3D" id="1.20.940.10">
    <property type="entry name" value="Functional domain of the splicing factor Prp18"/>
    <property type="match status" value="1"/>
</dbReference>
<gene>
    <name evidence="2" type="ORF">NSCI0253_LOCUS43812</name>
</gene>
<organism evidence="2">
    <name type="scientific">Noctiluca scintillans</name>
    <name type="common">Sea sparkle</name>
    <name type="synonym">Red tide dinoflagellate</name>
    <dbReference type="NCBI Taxonomy" id="2966"/>
    <lineage>
        <taxon>Eukaryota</taxon>
        <taxon>Sar</taxon>
        <taxon>Alveolata</taxon>
        <taxon>Dinophyceae</taxon>
        <taxon>Noctilucales</taxon>
        <taxon>Noctilucaceae</taxon>
        <taxon>Noctiluca</taxon>
    </lineage>
</organism>
<dbReference type="SUPFAM" id="SSF47938">
    <property type="entry name" value="Functional domain of the splicing factor Prp18"/>
    <property type="match status" value="1"/>
</dbReference>
<dbReference type="AlphaFoldDB" id="A0A7S1B0A1"/>
<dbReference type="Pfam" id="PF02840">
    <property type="entry name" value="Prp18"/>
    <property type="match status" value="1"/>
</dbReference>
<protein>
    <recommendedName>
        <fullName evidence="1">Prp18 domain-containing protein</fullName>
    </recommendedName>
</protein>
<proteinExistence type="predicted"/>
<evidence type="ECO:0000313" key="2">
    <source>
        <dbReference type="EMBL" id="CAD8869456.1"/>
    </source>
</evidence>
<feature type="domain" description="Prp18" evidence="1">
    <location>
        <begin position="119"/>
        <end position="262"/>
    </location>
</feature>
<accession>A0A7S1B0A1</accession>
<name>A0A7S1B0A1_NOCSC</name>
<dbReference type="GO" id="GO:0008380">
    <property type="term" value="P:RNA splicing"/>
    <property type="evidence" value="ECO:0007669"/>
    <property type="project" value="InterPro"/>
</dbReference>
<sequence length="272" mass="30791">MGEIAGEQASARRLNESSLWREDALTLDHSSVWGSWFDAGNSRWGYACCQSTIRAGPCSSAKARAGEVSSADEMSSDSEGRSQRLAQMASDQPFDWSNPPTELQQREDVEDPSAFVDHFVRFCLEAWRRKQASGLEGFSELERAAFQDGDSLRQAVEALVPLLRQLKEGRVDSSVLKMLDKMGSLASAREYLDADKVYMELTLGNKKWHSTCVMHIPACQMKGAREYRRNRDDLNIYDQDPVAQKYIHGMRKVIQFAQCIRPNVDQSKNKWL</sequence>
<reference evidence="2" key="1">
    <citation type="submission" date="2021-01" db="EMBL/GenBank/DDBJ databases">
        <authorList>
            <person name="Corre E."/>
            <person name="Pelletier E."/>
            <person name="Niang G."/>
            <person name="Scheremetjew M."/>
            <person name="Finn R."/>
            <person name="Kale V."/>
            <person name="Holt S."/>
            <person name="Cochrane G."/>
            <person name="Meng A."/>
            <person name="Brown T."/>
            <person name="Cohen L."/>
        </authorList>
    </citation>
    <scope>NUCLEOTIDE SEQUENCE</scope>
</reference>
<evidence type="ECO:0000259" key="1">
    <source>
        <dbReference type="Pfam" id="PF02840"/>
    </source>
</evidence>